<sequence>MSTTASSASSPVTVSITPGQTPASPPSITQISFNGTTGALVFTFSDGTQQNVLGFAAAVAASLGGASLAVLDTNGALLLGGKPRFGVDADGALTCPTPLPDTTNGFVPVAGSTVIYLNGSGPMEVA</sequence>
<dbReference type="EMBL" id="CATKSH010000006">
    <property type="protein sequence ID" value="CAI9120450.1"/>
    <property type="molecule type" value="Genomic_DNA"/>
</dbReference>
<gene>
    <name evidence="2" type="ORF">LMG32879_001283</name>
</gene>
<feature type="region of interest" description="Disordered" evidence="1">
    <location>
        <begin position="1"/>
        <end position="26"/>
    </location>
</feature>
<accession>A0AA35Y338</accession>
<dbReference type="AlphaFoldDB" id="A0AA35Y338"/>
<evidence type="ECO:0000313" key="2">
    <source>
        <dbReference type="EMBL" id="CAI9120450.1"/>
    </source>
</evidence>
<reference evidence="2" key="1">
    <citation type="submission" date="2023-03" db="EMBL/GenBank/DDBJ databases">
        <authorList>
            <person name="Cleenwerck I."/>
        </authorList>
    </citation>
    <scope>NUCLEOTIDE SEQUENCE</scope>
    <source>
        <strain evidence="2">LMG 32879</strain>
    </source>
</reference>
<proteinExistence type="predicted"/>
<keyword evidence="3" id="KW-1185">Reference proteome</keyword>
<name>A0AA35Y338_9PROT</name>
<protein>
    <submittedName>
        <fullName evidence="2">Uncharacterized protein</fullName>
    </submittedName>
</protein>
<organism evidence="2 3">
    <name type="scientific">Brytella acorum</name>
    <dbReference type="NCBI Taxonomy" id="2959299"/>
    <lineage>
        <taxon>Bacteria</taxon>
        <taxon>Pseudomonadati</taxon>
        <taxon>Pseudomonadota</taxon>
        <taxon>Alphaproteobacteria</taxon>
        <taxon>Acetobacterales</taxon>
        <taxon>Acetobacteraceae</taxon>
        <taxon>Brytella</taxon>
    </lineage>
</organism>
<evidence type="ECO:0000313" key="3">
    <source>
        <dbReference type="Proteomes" id="UP001176960"/>
    </source>
</evidence>
<evidence type="ECO:0000256" key="1">
    <source>
        <dbReference type="SAM" id="MobiDB-lite"/>
    </source>
</evidence>
<comment type="caution">
    <text evidence="2">The sequence shown here is derived from an EMBL/GenBank/DDBJ whole genome shotgun (WGS) entry which is preliminary data.</text>
</comment>
<dbReference type="Proteomes" id="UP001176960">
    <property type="component" value="Unassembled WGS sequence"/>
</dbReference>
<feature type="compositionally biased region" description="Low complexity" evidence="1">
    <location>
        <begin position="1"/>
        <end position="18"/>
    </location>
</feature>
<dbReference type="RefSeq" id="WP_289843523.1">
    <property type="nucleotide sequence ID" value="NZ_CATKSH010000006.1"/>
</dbReference>